<dbReference type="EMBL" id="CAJNNW010003724">
    <property type="protein sequence ID" value="CAE8645692.1"/>
    <property type="molecule type" value="Genomic_DNA"/>
</dbReference>
<feature type="signal peptide" evidence="6">
    <location>
        <begin position="1"/>
        <end position="24"/>
    </location>
</feature>
<dbReference type="AlphaFoldDB" id="A0A813DFW1"/>
<dbReference type="GO" id="GO:0005737">
    <property type="term" value="C:cytoplasm"/>
    <property type="evidence" value="ECO:0007669"/>
    <property type="project" value="UniProtKB-ARBA"/>
</dbReference>
<dbReference type="Proteomes" id="UP000626109">
    <property type="component" value="Unassembled WGS sequence"/>
</dbReference>
<evidence type="ECO:0000256" key="3">
    <source>
        <dbReference type="ARBA" id="ARBA00022989"/>
    </source>
</evidence>
<proteinExistence type="predicted"/>
<evidence type="ECO:0000313" key="7">
    <source>
        <dbReference type="EMBL" id="CAE8587523.1"/>
    </source>
</evidence>
<dbReference type="EMBL" id="CAJNNV010002639">
    <property type="protein sequence ID" value="CAE8587523.1"/>
    <property type="molecule type" value="Genomic_DNA"/>
</dbReference>
<sequence>MACRRPLLCSLAFVMAAVWLLAPAQEEVFVATPALRATSTKGAFAGSTYEAAVTVPSALSMKGLPEPRPNDAMLPVELNRVSLYWSLLTILILSVLFSSYFFN</sequence>
<comment type="subcellular location">
    <subcellularLocation>
        <location evidence="1">Membrane</location>
        <topology evidence="1">Single-pass membrane protein</topology>
    </subcellularLocation>
</comment>
<evidence type="ECO:0000313" key="8">
    <source>
        <dbReference type="EMBL" id="CAE8645692.1"/>
    </source>
</evidence>
<keyword evidence="3 5" id="KW-1133">Transmembrane helix</keyword>
<dbReference type="OrthoDB" id="99at2759"/>
<keyword evidence="9" id="KW-1185">Reference proteome</keyword>
<name>A0A813DFW1_POLGL</name>
<comment type="caution">
    <text evidence="7">The sequence shown here is derived from an EMBL/GenBank/DDBJ whole genome shotgun (WGS) entry which is preliminary data.</text>
</comment>
<dbReference type="GO" id="GO:0015979">
    <property type="term" value="P:photosynthesis"/>
    <property type="evidence" value="ECO:0007669"/>
    <property type="project" value="InterPro"/>
</dbReference>
<dbReference type="Pfam" id="PF02419">
    <property type="entry name" value="PsbL"/>
    <property type="match status" value="1"/>
</dbReference>
<keyword evidence="6" id="KW-0732">Signal</keyword>
<keyword evidence="4 5" id="KW-0472">Membrane</keyword>
<evidence type="ECO:0000256" key="1">
    <source>
        <dbReference type="ARBA" id="ARBA00004167"/>
    </source>
</evidence>
<keyword evidence="2 5" id="KW-0812">Transmembrane</keyword>
<feature type="transmembrane region" description="Helical" evidence="5">
    <location>
        <begin position="83"/>
        <end position="102"/>
    </location>
</feature>
<dbReference type="InterPro" id="IPR037266">
    <property type="entry name" value="PSII_PsbL_sf"/>
</dbReference>
<feature type="chain" id="PRO_5036221857" description="Photosystem II reaction center protein L" evidence="6">
    <location>
        <begin position="25"/>
        <end position="103"/>
    </location>
</feature>
<reference evidence="7" key="1">
    <citation type="submission" date="2021-02" db="EMBL/GenBank/DDBJ databases">
        <authorList>
            <person name="Dougan E. K."/>
            <person name="Rhodes N."/>
            <person name="Thang M."/>
            <person name="Chan C."/>
        </authorList>
    </citation>
    <scope>NUCLEOTIDE SEQUENCE</scope>
</reference>
<evidence type="ECO:0000256" key="5">
    <source>
        <dbReference type="SAM" id="Phobius"/>
    </source>
</evidence>
<accession>A0A813DFW1</accession>
<evidence type="ECO:0000313" key="9">
    <source>
        <dbReference type="Proteomes" id="UP000654075"/>
    </source>
</evidence>
<organism evidence="7 9">
    <name type="scientific">Polarella glacialis</name>
    <name type="common">Dinoflagellate</name>
    <dbReference type="NCBI Taxonomy" id="89957"/>
    <lineage>
        <taxon>Eukaryota</taxon>
        <taxon>Sar</taxon>
        <taxon>Alveolata</taxon>
        <taxon>Dinophyceae</taxon>
        <taxon>Suessiales</taxon>
        <taxon>Suessiaceae</taxon>
        <taxon>Polarella</taxon>
    </lineage>
</organism>
<gene>
    <name evidence="7" type="ORF">PGLA1383_LOCUS6360</name>
    <name evidence="8" type="ORF">PGLA2088_LOCUS4129</name>
</gene>
<dbReference type="GO" id="GO:0009539">
    <property type="term" value="C:photosystem II reaction center"/>
    <property type="evidence" value="ECO:0007669"/>
    <property type="project" value="InterPro"/>
</dbReference>
<evidence type="ECO:0008006" key="10">
    <source>
        <dbReference type="Google" id="ProtNLM"/>
    </source>
</evidence>
<evidence type="ECO:0000256" key="2">
    <source>
        <dbReference type="ARBA" id="ARBA00022692"/>
    </source>
</evidence>
<dbReference type="Proteomes" id="UP000654075">
    <property type="component" value="Unassembled WGS sequence"/>
</dbReference>
<dbReference type="SUPFAM" id="SSF161017">
    <property type="entry name" value="Photosystem II reaction center protein L, PsbL"/>
    <property type="match status" value="1"/>
</dbReference>
<evidence type="ECO:0000256" key="6">
    <source>
        <dbReference type="SAM" id="SignalP"/>
    </source>
</evidence>
<dbReference type="InterPro" id="IPR003372">
    <property type="entry name" value="PSII_PsbL"/>
</dbReference>
<evidence type="ECO:0000256" key="4">
    <source>
        <dbReference type="ARBA" id="ARBA00023136"/>
    </source>
</evidence>
<protein>
    <recommendedName>
        <fullName evidence="10">Photosystem II reaction center protein L</fullName>
    </recommendedName>
</protein>